<name>A0ABR9UD55_9CYAN</name>
<sequence>MTLYGTPSQAGFGSAVFDEAIEPGTDLESVAVRVYKHFVGQLWERYGETAWMSPWKRVYVRPVGIEPNIVAELRAIANSTAANHVPILLMEDTEDQDKAQQALAAVFDDPQVKDLSVYAIGDGAALSGLLVAGNRPNAITILISLID</sequence>
<proteinExistence type="predicted"/>
<accession>A0ABR9UD55</accession>
<comment type="caution">
    <text evidence="1">The sequence shown here is derived from an EMBL/GenBank/DDBJ whole genome shotgun (WGS) entry which is preliminary data.</text>
</comment>
<evidence type="ECO:0000313" key="2">
    <source>
        <dbReference type="Proteomes" id="UP000640725"/>
    </source>
</evidence>
<keyword evidence="2" id="KW-1185">Reference proteome</keyword>
<gene>
    <name evidence="1" type="ORF">IQ236_14185</name>
</gene>
<protein>
    <submittedName>
        <fullName evidence="1">Uncharacterized protein</fullName>
    </submittedName>
</protein>
<evidence type="ECO:0000313" key="1">
    <source>
        <dbReference type="EMBL" id="MBE9144357.1"/>
    </source>
</evidence>
<dbReference type="EMBL" id="JADEWU010000030">
    <property type="protein sequence ID" value="MBE9144357.1"/>
    <property type="molecule type" value="Genomic_DNA"/>
</dbReference>
<organism evidence="1 2">
    <name type="scientific">Planktothrix mougeotii LEGE 06226</name>
    <dbReference type="NCBI Taxonomy" id="1828728"/>
    <lineage>
        <taxon>Bacteria</taxon>
        <taxon>Bacillati</taxon>
        <taxon>Cyanobacteriota</taxon>
        <taxon>Cyanophyceae</taxon>
        <taxon>Oscillatoriophycideae</taxon>
        <taxon>Oscillatoriales</taxon>
        <taxon>Microcoleaceae</taxon>
        <taxon>Planktothrix</taxon>
    </lineage>
</organism>
<dbReference type="Proteomes" id="UP000640725">
    <property type="component" value="Unassembled WGS sequence"/>
</dbReference>
<reference evidence="1 2" key="1">
    <citation type="submission" date="2020-10" db="EMBL/GenBank/DDBJ databases">
        <authorList>
            <person name="Castelo-Branco R."/>
            <person name="Eusebio N."/>
            <person name="Adriana R."/>
            <person name="Vieira A."/>
            <person name="Brugerolle De Fraissinette N."/>
            <person name="Rezende De Castro R."/>
            <person name="Schneider M.P."/>
            <person name="Vasconcelos V."/>
            <person name="Leao P.N."/>
        </authorList>
    </citation>
    <scope>NUCLEOTIDE SEQUENCE [LARGE SCALE GENOMIC DNA]</scope>
    <source>
        <strain evidence="1 2">LEGE 06226</strain>
    </source>
</reference>